<evidence type="ECO:0000256" key="3">
    <source>
        <dbReference type="SAM" id="Phobius"/>
    </source>
</evidence>
<feature type="transmembrane region" description="Helical" evidence="3">
    <location>
        <begin position="12"/>
        <end position="33"/>
    </location>
</feature>
<name>A0A4D4L6P5_STRVO</name>
<evidence type="ECO:0000256" key="1">
    <source>
        <dbReference type="ARBA" id="ARBA00004651"/>
    </source>
</evidence>
<comment type="subcellular location">
    <subcellularLocation>
        <location evidence="1">Cell membrane</location>
        <topology evidence="1">Multi-pass membrane protein</topology>
    </subcellularLocation>
</comment>
<accession>A0A4D4L6P5</accession>
<comment type="caution">
    <text evidence="4">The sequence shown here is derived from an EMBL/GenBank/DDBJ whole genome shotgun (WGS) entry which is preliminary data.</text>
</comment>
<dbReference type="EMBL" id="BJHW01000001">
    <property type="protein sequence ID" value="GDY56094.1"/>
    <property type="molecule type" value="Genomic_DNA"/>
</dbReference>
<keyword evidence="3" id="KW-0472">Membrane</keyword>
<dbReference type="InterPro" id="IPR050366">
    <property type="entry name" value="BP-dependent_transpt_permease"/>
</dbReference>
<evidence type="ECO:0000256" key="2">
    <source>
        <dbReference type="ARBA" id="ARBA00022448"/>
    </source>
</evidence>
<organism evidence="4 5">
    <name type="scientific">Streptomyces violaceusniger</name>
    <dbReference type="NCBI Taxonomy" id="68280"/>
    <lineage>
        <taxon>Bacteria</taxon>
        <taxon>Bacillati</taxon>
        <taxon>Actinomycetota</taxon>
        <taxon>Actinomycetes</taxon>
        <taxon>Kitasatosporales</taxon>
        <taxon>Streptomycetaceae</taxon>
        <taxon>Streptomyces</taxon>
        <taxon>Streptomyces violaceusniger group</taxon>
    </lineage>
</organism>
<dbReference type="Proteomes" id="UP000301309">
    <property type="component" value="Unassembled WGS sequence"/>
</dbReference>
<keyword evidence="2" id="KW-0813">Transport</keyword>
<keyword evidence="5" id="KW-1185">Reference proteome</keyword>
<proteinExistence type="predicted"/>
<dbReference type="AlphaFoldDB" id="A0A4D4L6P5"/>
<evidence type="ECO:0000313" key="4">
    <source>
        <dbReference type="EMBL" id="GDY56094.1"/>
    </source>
</evidence>
<gene>
    <name evidence="4" type="ORF">SVIO_067170</name>
</gene>
<evidence type="ECO:0008006" key="6">
    <source>
        <dbReference type="Google" id="ProtNLM"/>
    </source>
</evidence>
<sequence length="48" mass="5004">MLSSAQAYIAAAPWMAVFPGLAIIAATLAFNLLGDGLRDILDPQGDSR</sequence>
<protein>
    <recommendedName>
        <fullName evidence="6">ABC transmembrane type-1 domain-containing protein</fullName>
    </recommendedName>
</protein>
<keyword evidence="3" id="KW-0812">Transmembrane</keyword>
<dbReference type="PANTHER" id="PTHR43386">
    <property type="entry name" value="OLIGOPEPTIDE TRANSPORT SYSTEM PERMEASE PROTEIN APPC"/>
    <property type="match status" value="1"/>
</dbReference>
<keyword evidence="3" id="KW-1133">Transmembrane helix</keyword>
<dbReference type="GO" id="GO:0005886">
    <property type="term" value="C:plasma membrane"/>
    <property type="evidence" value="ECO:0007669"/>
    <property type="project" value="UniProtKB-SubCell"/>
</dbReference>
<evidence type="ECO:0000313" key="5">
    <source>
        <dbReference type="Proteomes" id="UP000301309"/>
    </source>
</evidence>
<dbReference type="PANTHER" id="PTHR43386:SF1">
    <property type="entry name" value="D,D-DIPEPTIDE TRANSPORT SYSTEM PERMEASE PROTEIN DDPC-RELATED"/>
    <property type="match status" value="1"/>
</dbReference>
<reference evidence="4 5" key="1">
    <citation type="journal article" date="2020" name="Int. J. Syst. Evol. Microbiol.">
        <title>Reclassification of Streptomyces castelarensis and Streptomyces sporoclivatus as later heterotypic synonyms of Streptomyces antimycoticus.</title>
        <authorList>
            <person name="Komaki H."/>
            <person name="Tamura T."/>
        </authorList>
    </citation>
    <scope>NUCLEOTIDE SEQUENCE [LARGE SCALE GENOMIC DNA]</scope>
    <source>
        <strain evidence="4 5">NBRC 13459</strain>
    </source>
</reference>